<feature type="region of interest" description="Disordered" evidence="1">
    <location>
        <begin position="260"/>
        <end position="280"/>
    </location>
</feature>
<accession>A0A8H3IQH2</accession>
<dbReference type="Proteomes" id="UP000664521">
    <property type="component" value="Unassembled WGS sequence"/>
</dbReference>
<feature type="region of interest" description="Disordered" evidence="1">
    <location>
        <begin position="316"/>
        <end position="340"/>
    </location>
</feature>
<gene>
    <name evidence="2" type="ORF">HETSPECPRED_010379</name>
</gene>
<dbReference type="EMBL" id="CAJPDS010000093">
    <property type="protein sequence ID" value="CAF9936592.1"/>
    <property type="molecule type" value="Genomic_DNA"/>
</dbReference>
<comment type="caution">
    <text evidence="2">The sequence shown here is derived from an EMBL/GenBank/DDBJ whole genome shotgun (WGS) entry which is preliminary data.</text>
</comment>
<proteinExistence type="predicted"/>
<protein>
    <submittedName>
        <fullName evidence="2">Uncharacterized protein</fullName>
    </submittedName>
</protein>
<feature type="compositionally biased region" description="Polar residues" evidence="1">
    <location>
        <begin position="158"/>
        <end position="170"/>
    </location>
</feature>
<keyword evidence="3" id="KW-1185">Reference proteome</keyword>
<evidence type="ECO:0000256" key="1">
    <source>
        <dbReference type="SAM" id="MobiDB-lite"/>
    </source>
</evidence>
<feature type="compositionally biased region" description="Low complexity" evidence="1">
    <location>
        <begin position="136"/>
        <end position="157"/>
    </location>
</feature>
<feature type="region of interest" description="Disordered" evidence="1">
    <location>
        <begin position="1"/>
        <end position="97"/>
    </location>
</feature>
<reference evidence="2" key="1">
    <citation type="submission" date="2021-03" db="EMBL/GenBank/DDBJ databases">
        <authorList>
            <person name="Tagirdzhanova G."/>
        </authorList>
    </citation>
    <scope>NUCLEOTIDE SEQUENCE</scope>
</reference>
<sequence>MASHPITDSEKPHQPPLSDAPIATDPQLPPSTSVPETTDPTPLPLPKRKLKVPRDEEPPSIYPQQPPTGVRKRARMEPTRNSIPRPHQLRTAPETTDQTFQIPPSLLSQYPSLGHVQQQARQEQQYQMACMINSTPQRQHQLQPQAQPQMQPQMQQQSGTYRTFRQTGSANRRPAADQEPVPPQTWLRNTYAYAQPQQQQQGTYRTFNFGSKEPIPTPQDRHHPPANDSLPVRDRFGAHLPPYSDDYSINDRDLTIPAPLFHQRQNNPRTGAPEPSRPRHASAFVPVPQMESSFAAPEGSDMLENFDFDAWLRGEEEKEGGGGEGGGVTTGKKAEILRHG</sequence>
<feature type="region of interest" description="Disordered" evidence="1">
    <location>
        <begin position="207"/>
        <end position="232"/>
    </location>
</feature>
<dbReference type="AlphaFoldDB" id="A0A8H3IQH2"/>
<feature type="region of interest" description="Disordered" evidence="1">
    <location>
        <begin position="135"/>
        <end position="183"/>
    </location>
</feature>
<evidence type="ECO:0000313" key="2">
    <source>
        <dbReference type="EMBL" id="CAF9936592.1"/>
    </source>
</evidence>
<evidence type="ECO:0000313" key="3">
    <source>
        <dbReference type="Proteomes" id="UP000664521"/>
    </source>
</evidence>
<feature type="compositionally biased region" description="Basic and acidic residues" evidence="1">
    <location>
        <begin position="219"/>
        <end position="232"/>
    </location>
</feature>
<organism evidence="2 3">
    <name type="scientific">Heterodermia speciosa</name>
    <dbReference type="NCBI Taxonomy" id="116794"/>
    <lineage>
        <taxon>Eukaryota</taxon>
        <taxon>Fungi</taxon>
        <taxon>Dikarya</taxon>
        <taxon>Ascomycota</taxon>
        <taxon>Pezizomycotina</taxon>
        <taxon>Lecanoromycetes</taxon>
        <taxon>OSLEUM clade</taxon>
        <taxon>Lecanoromycetidae</taxon>
        <taxon>Caliciales</taxon>
        <taxon>Physciaceae</taxon>
        <taxon>Heterodermia</taxon>
    </lineage>
</organism>
<name>A0A8H3IQH2_9LECA</name>